<keyword evidence="5" id="KW-1185">Reference proteome</keyword>
<keyword evidence="3" id="KW-0143">Chaperone</keyword>
<comment type="similarity">
    <text evidence="1">Belongs to the ATP12 family.</text>
</comment>
<sequence>MRDHLEEALNHRDDGYGRVQRNLRPELPKRFYKEATALPADGGYTVALDNRPTLTPGNRTPVRVPSEDIAAIMAGEWGSQGERIDAETMPMVRLVNSAIESGETSIPALRAEVVKYAASDLLLYRAEHPQELVAEQEQHWDAALVRIARHFEVSFQPTVGILYQEQPATTLEKLDHSLEGAGLLEITALVSITSLTGSGILAIALRHDLLDADSVWNSAHVDEDFQARLWGVDEEAALRRRKRRTEFDAAVRLVEAMRR</sequence>
<evidence type="ECO:0000256" key="3">
    <source>
        <dbReference type="ARBA" id="ARBA00023186"/>
    </source>
</evidence>
<dbReference type="SUPFAM" id="SSF160909">
    <property type="entry name" value="ATP12-like"/>
    <property type="match status" value="1"/>
</dbReference>
<name>A0A918VPQ8_9HYPH</name>
<evidence type="ECO:0000313" key="4">
    <source>
        <dbReference type="EMBL" id="GHA12708.1"/>
    </source>
</evidence>
<dbReference type="Gene3D" id="1.10.3580.10">
    <property type="entry name" value="ATP12 ATPase"/>
    <property type="match status" value="1"/>
</dbReference>
<dbReference type="Gene3D" id="3.30.2180.10">
    <property type="entry name" value="ATP12-like"/>
    <property type="match status" value="1"/>
</dbReference>
<protein>
    <submittedName>
        <fullName evidence="4">ATPase</fullName>
    </submittedName>
</protein>
<dbReference type="InterPro" id="IPR023335">
    <property type="entry name" value="ATP12_ortho_dom_sf"/>
</dbReference>
<keyword evidence="2" id="KW-0809">Transit peptide</keyword>
<dbReference type="AlphaFoldDB" id="A0A918VPQ8"/>
<organism evidence="4 5">
    <name type="scientific">Devosia pacifica</name>
    <dbReference type="NCBI Taxonomy" id="1335967"/>
    <lineage>
        <taxon>Bacteria</taxon>
        <taxon>Pseudomonadati</taxon>
        <taxon>Pseudomonadota</taxon>
        <taxon>Alphaproteobacteria</taxon>
        <taxon>Hyphomicrobiales</taxon>
        <taxon>Devosiaceae</taxon>
        <taxon>Devosia</taxon>
    </lineage>
</organism>
<dbReference type="InterPro" id="IPR011419">
    <property type="entry name" value="ATP12_ATP_synth-F1-assembly"/>
</dbReference>
<dbReference type="PANTHER" id="PTHR21013">
    <property type="entry name" value="ATP SYNTHASE MITOCHONDRIAL F1 COMPLEX ASSEMBLY FACTOR 2/ATP12 PROTEIN, MITOCHONDRIAL PRECURSOR"/>
    <property type="match status" value="1"/>
</dbReference>
<dbReference type="InterPro" id="IPR042272">
    <property type="entry name" value="ATP12_ATP_synth-F1-assembly_N"/>
</dbReference>
<dbReference type="PANTHER" id="PTHR21013:SF10">
    <property type="entry name" value="ATP SYNTHASE MITOCHONDRIAL F1 COMPLEX ASSEMBLY FACTOR 2"/>
    <property type="match status" value="1"/>
</dbReference>
<evidence type="ECO:0000313" key="5">
    <source>
        <dbReference type="Proteomes" id="UP000646579"/>
    </source>
</evidence>
<dbReference type="EMBL" id="BMZE01000001">
    <property type="protein sequence ID" value="GHA12708.1"/>
    <property type="molecule type" value="Genomic_DNA"/>
</dbReference>
<dbReference type="Proteomes" id="UP000646579">
    <property type="component" value="Unassembled WGS sequence"/>
</dbReference>
<reference evidence="4" key="1">
    <citation type="journal article" date="2014" name="Int. J. Syst. Evol. Microbiol.">
        <title>Complete genome sequence of Corynebacterium casei LMG S-19264T (=DSM 44701T), isolated from a smear-ripened cheese.</title>
        <authorList>
            <consortium name="US DOE Joint Genome Institute (JGI-PGF)"/>
            <person name="Walter F."/>
            <person name="Albersmeier A."/>
            <person name="Kalinowski J."/>
            <person name="Ruckert C."/>
        </authorList>
    </citation>
    <scope>NUCLEOTIDE SEQUENCE</scope>
    <source>
        <strain evidence="4">KCTC 32437</strain>
    </source>
</reference>
<reference evidence="4" key="2">
    <citation type="submission" date="2020-09" db="EMBL/GenBank/DDBJ databases">
        <authorList>
            <person name="Sun Q."/>
            <person name="Kim S."/>
        </authorList>
    </citation>
    <scope>NUCLEOTIDE SEQUENCE</scope>
    <source>
        <strain evidence="4">KCTC 32437</strain>
    </source>
</reference>
<evidence type="ECO:0000256" key="1">
    <source>
        <dbReference type="ARBA" id="ARBA00008231"/>
    </source>
</evidence>
<evidence type="ECO:0000256" key="2">
    <source>
        <dbReference type="ARBA" id="ARBA00022946"/>
    </source>
</evidence>
<comment type="caution">
    <text evidence="4">The sequence shown here is derived from an EMBL/GenBank/DDBJ whole genome shotgun (WGS) entry which is preliminary data.</text>
</comment>
<dbReference type="GO" id="GO:0043461">
    <property type="term" value="P:proton-transporting ATP synthase complex assembly"/>
    <property type="evidence" value="ECO:0007669"/>
    <property type="project" value="InterPro"/>
</dbReference>
<accession>A0A918VPQ8</accession>
<dbReference type="RefSeq" id="WP_189422871.1">
    <property type="nucleotide sequence ID" value="NZ_BMZE01000001.1"/>
</dbReference>
<gene>
    <name evidence="4" type="ORF">GCM10007989_04020</name>
</gene>
<dbReference type="Pfam" id="PF07542">
    <property type="entry name" value="ATP12"/>
    <property type="match status" value="1"/>
</dbReference>
<proteinExistence type="inferred from homology"/>